<dbReference type="EMBL" id="QHKI01000071">
    <property type="protein sequence ID" value="RSM69233.1"/>
    <property type="molecule type" value="Genomic_DNA"/>
</dbReference>
<feature type="domain" description="Tetrapyrrole methylase" evidence="8">
    <location>
        <begin position="56"/>
        <end position="261"/>
    </location>
</feature>
<evidence type="ECO:0000256" key="7">
    <source>
        <dbReference type="SAM" id="MobiDB-lite"/>
    </source>
</evidence>
<dbReference type="Gene3D" id="3.40.1010.10">
    <property type="entry name" value="Cobalt-precorrin-4 Transmethylase, Domain 1"/>
    <property type="match status" value="1"/>
</dbReference>
<comment type="pathway">
    <text evidence="1">Cofactor biosynthesis; adenosylcobalamin biosynthesis.</text>
</comment>
<protein>
    <submittedName>
        <fullName evidence="9">Cobalt-precorrin-4 C(11)-methyltransferase</fullName>
    </submittedName>
</protein>
<keyword evidence="6" id="KW-0949">S-adenosyl-L-methionine</keyword>
<dbReference type="InterPro" id="IPR014776">
    <property type="entry name" value="4pyrrole_Mease_sub2"/>
</dbReference>
<dbReference type="UniPathway" id="UPA00148"/>
<feature type="compositionally biased region" description="Low complexity" evidence="7">
    <location>
        <begin position="312"/>
        <end position="327"/>
    </location>
</feature>
<comment type="similarity">
    <text evidence="2">Belongs to the precorrin methyltransferase family.</text>
</comment>
<dbReference type="InterPro" id="IPR003043">
    <property type="entry name" value="Uropor_MeTrfase_CS"/>
</dbReference>
<dbReference type="InterPro" id="IPR050161">
    <property type="entry name" value="Siro_Cobalamin_biosynth"/>
</dbReference>
<keyword evidence="3" id="KW-0169">Cobalamin biosynthesis</keyword>
<dbReference type="InterPro" id="IPR014777">
    <property type="entry name" value="4pyrrole_Mease_sub1"/>
</dbReference>
<dbReference type="InterPro" id="IPR000878">
    <property type="entry name" value="4pyrrol_Mease"/>
</dbReference>
<dbReference type="InterPro" id="IPR006362">
    <property type="entry name" value="Cbl_synth_CobM/CibF"/>
</dbReference>
<organism evidence="9 10">
    <name type="scientific">Kibdelosporangium aridum</name>
    <dbReference type="NCBI Taxonomy" id="2030"/>
    <lineage>
        <taxon>Bacteria</taxon>
        <taxon>Bacillati</taxon>
        <taxon>Actinomycetota</taxon>
        <taxon>Actinomycetes</taxon>
        <taxon>Pseudonocardiales</taxon>
        <taxon>Pseudonocardiaceae</taxon>
        <taxon>Kibdelosporangium</taxon>
    </lineage>
</organism>
<dbReference type="GO" id="GO:0046026">
    <property type="term" value="F:precorrin-4 C11-methyltransferase activity"/>
    <property type="evidence" value="ECO:0007669"/>
    <property type="project" value="InterPro"/>
</dbReference>
<evidence type="ECO:0000259" key="8">
    <source>
        <dbReference type="Pfam" id="PF00590"/>
    </source>
</evidence>
<dbReference type="GO" id="GO:0032259">
    <property type="term" value="P:methylation"/>
    <property type="evidence" value="ECO:0007669"/>
    <property type="project" value="UniProtKB-KW"/>
</dbReference>
<dbReference type="PANTHER" id="PTHR45790">
    <property type="entry name" value="SIROHEME SYNTHASE-RELATED"/>
    <property type="match status" value="1"/>
</dbReference>
<evidence type="ECO:0000256" key="5">
    <source>
        <dbReference type="ARBA" id="ARBA00022679"/>
    </source>
</evidence>
<dbReference type="InterPro" id="IPR035996">
    <property type="entry name" value="4pyrrol_Methylase_sf"/>
</dbReference>
<feature type="compositionally biased region" description="Basic residues" evidence="7">
    <location>
        <begin position="397"/>
        <end position="413"/>
    </location>
</feature>
<dbReference type="CDD" id="cd11641">
    <property type="entry name" value="Precorrin-4_C11-MT"/>
    <property type="match status" value="1"/>
</dbReference>
<evidence type="ECO:0000256" key="2">
    <source>
        <dbReference type="ARBA" id="ARBA00005879"/>
    </source>
</evidence>
<dbReference type="Proteomes" id="UP000287547">
    <property type="component" value="Unassembled WGS sequence"/>
</dbReference>
<proteinExistence type="inferred from homology"/>
<dbReference type="PANTHER" id="PTHR45790:SF4">
    <property type="entry name" value="COBALT-PRECORRIN-4 C(11)-METHYLTRANSFERASE"/>
    <property type="match status" value="1"/>
</dbReference>
<feature type="compositionally biased region" description="Low complexity" evidence="7">
    <location>
        <begin position="339"/>
        <end position="396"/>
    </location>
</feature>
<gene>
    <name evidence="9" type="ORF">DMH04_46190</name>
</gene>
<evidence type="ECO:0000256" key="1">
    <source>
        <dbReference type="ARBA" id="ARBA00004953"/>
    </source>
</evidence>
<dbReference type="GO" id="GO:0009236">
    <property type="term" value="P:cobalamin biosynthetic process"/>
    <property type="evidence" value="ECO:0007669"/>
    <property type="project" value="UniProtKB-UniPathway"/>
</dbReference>
<keyword evidence="5 9" id="KW-0808">Transferase</keyword>
<name>A0A428YMI4_KIBAR</name>
<evidence type="ECO:0000313" key="9">
    <source>
        <dbReference type="EMBL" id="RSM69233.1"/>
    </source>
</evidence>
<reference evidence="9 10" key="1">
    <citation type="submission" date="2018-05" db="EMBL/GenBank/DDBJ databases">
        <title>Evolution of GPA BGCs.</title>
        <authorList>
            <person name="Waglechner N."/>
            <person name="Wright G.D."/>
        </authorList>
    </citation>
    <scope>NUCLEOTIDE SEQUENCE [LARGE SCALE GENOMIC DNA]</scope>
    <source>
        <strain evidence="9 10">A82846</strain>
    </source>
</reference>
<dbReference type="Pfam" id="PF00590">
    <property type="entry name" value="TP_methylase"/>
    <property type="match status" value="1"/>
</dbReference>
<evidence type="ECO:0000256" key="4">
    <source>
        <dbReference type="ARBA" id="ARBA00022603"/>
    </source>
</evidence>
<evidence type="ECO:0000256" key="6">
    <source>
        <dbReference type="ARBA" id="ARBA00022691"/>
    </source>
</evidence>
<keyword evidence="4 9" id="KW-0489">Methyltransferase</keyword>
<sequence length="413" mass="43876">MPGQPGAAAIFRTRVDPIEDLLSRRCHALECRIASAWGEHGRCRASRYGRRVSAGISFVGAGPGATDLITVRGARRIGEADVVLWTPSIIEAGWVRENTKPEAELIDMARHSDDEIVEVYRRAVRDKLRVVRLFAGDPATWGGLRAQLDICARVGLPADVVAGVSPMSAAAVSVGVSLVEPEYADSVIMAGQETVGMPDLAQIKEYAQFGTTMAVLVPAARAGELADALRAGGYDDETPVVAAYKVSWSDETVVRTTIGELVATVKQHRLWRHTLFLVGCAVRAGRARTASGESVRRPENAVRWSRTRSRSSWRADTRPAPASTPPAEKAPEPPKRVTAKVAEPAAKPAKAAAASTPTKSVTAQAKKTPAKTAAAAKSAAANKTGAKQPAKSTAKTGAKKTTRAQPQRARRSS</sequence>
<evidence type="ECO:0000313" key="10">
    <source>
        <dbReference type="Proteomes" id="UP000287547"/>
    </source>
</evidence>
<feature type="region of interest" description="Disordered" evidence="7">
    <location>
        <begin position="287"/>
        <end position="413"/>
    </location>
</feature>
<dbReference type="AlphaFoldDB" id="A0A428YMI4"/>
<accession>A0A428YMI4</accession>
<dbReference type="PROSITE" id="PS00839">
    <property type="entry name" value="SUMT_1"/>
    <property type="match status" value="1"/>
</dbReference>
<dbReference type="Gene3D" id="3.30.950.10">
    <property type="entry name" value="Methyltransferase, Cobalt-precorrin-4 Transmethylase, Domain 2"/>
    <property type="match status" value="1"/>
</dbReference>
<comment type="caution">
    <text evidence="9">The sequence shown here is derived from an EMBL/GenBank/DDBJ whole genome shotgun (WGS) entry which is preliminary data.</text>
</comment>
<dbReference type="SUPFAM" id="SSF53790">
    <property type="entry name" value="Tetrapyrrole methylase"/>
    <property type="match status" value="1"/>
</dbReference>
<evidence type="ECO:0000256" key="3">
    <source>
        <dbReference type="ARBA" id="ARBA00022573"/>
    </source>
</evidence>